<evidence type="ECO:0000313" key="2">
    <source>
        <dbReference type="Proteomes" id="UP000095283"/>
    </source>
</evidence>
<dbReference type="PROSITE" id="PS50181">
    <property type="entry name" value="FBOX"/>
    <property type="match status" value="1"/>
</dbReference>
<dbReference type="Pfam" id="PF00646">
    <property type="entry name" value="F-box"/>
    <property type="match status" value="1"/>
</dbReference>
<evidence type="ECO:0000259" key="1">
    <source>
        <dbReference type="PROSITE" id="PS50181"/>
    </source>
</evidence>
<sequence>MFSLRSVETFVAQIGLMALVNIAHCDVDIEAKQKSDITVFTNERDDSQLVNSCSFHDLPPELQCHLLRELNTGEIRELKAVSKQLKRLIERQWRPSFFILPPKIQLKILTETHMNSSEIRSMKLVSKDMKYLIERGARYLTKQNMLSVFIYELCTSGSGKTKKFILLNRQIASGFHKVTAGNMCREETVSLEDFSRIFTHCHFDSIWIRHINITFDFCDRLQDLLPEYRITCEMLGFELCDLDDDEIRTIVDKLLGATEASHLIISDNRNMTTVLRRNSFGCHQSEKYAIIKVLCLYGECDFSDDDLLATDYKILSLGRCRISEYALKQFLEVIFVSIGIYCASLTIFH</sequence>
<dbReference type="InterPro" id="IPR001810">
    <property type="entry name" value="F-box_dom"/>
</dbReference>
<dbReference type="WBParaSite" id="Hba_11978">
    <property type="protein sequence ID" value="Hba_11978"/>
    <property type="gene ID" value="Hba_11978"/>
</dbReference>
<accession>A0A1I7X3D0</accession>
<protein>
    <submittedName>
        <fullName evidence="3">F-box domain-containing protein</fullName>
    </submittedName>
</protein>
<feature type="domain" description="F-box" evidence="1">
    <location>
        <begin position="52"/>
        <end position="96"/>
    </location>
</feature>
<dbReference type="AlphaFoldDB" id="A0A1I7X3D0"/>
<proteinExistence type="predicted"/>
<organism evidence="2 3">
    <name type="scientific">Heterorhabditis bacteriophora</name>
    <name type="common">Entomopathogenic nematode worm</name>
    <dbReference type="NCBI Taxonomy" id="37862"/>
    <lineage>
        <taxon>Eukaryota</taxon>
        <taxon>Metazoa</taxon>
        <taxon>Ecdysozoa</taxon>
        <taxon>Nematoda</taxon>
        <taxon>Chromadorea</taxon>
        <taxon>Rhabditida</taxon>
        <taxon>Rhabditina</taxon>
        <taxon>Rhabditomorpha</taxon>
        <taxon>Strongyloidea</taxon>
        <taxon>Heterorhabditidae</taxon>
        <taxon>Heterorhabditis</taxon>
    </lineage>
</organism>
<reference evidence="3" key="1">
    <citation type="submission" date="2016-11" db="UniProtKB">
        <authorList>
            <consortium name="WormBaseParasite"/>
        </authorList>
    </citation>
    <scope>IDENTIFICATION</scope>
</reference>
<keyword evidence="2" id="KW-1185">Reference proteome</keyword>
<evidence type="ECO:0000313" key="3">
    <source>
        <dbReference type="WBParaSite" id="Hba_11978"/>
    </source>
</evidence>
<dbReference type="Proteomes" id="UP000095283">
    <property type="component" value="Unplaced"/>
</dbReference>
<dbReference type="SMART" id="SM00256">
    <property type="entry name" value="FBOX"/>
    <property type="match status" value="2"/>
</dbReference>
<name>A0A1I7X3D0_HETBA</name>